<evidence type="ECO:0008006" key="10">
    <source>
        <dbReference type="Google" id="ProtNLM"/>
    </source>
</evidence>
<organism evidence="8 9">
    <name type="scientific">Candidatus Edwardsbacteria bacterium GWF2_54_11</name>
    <dbReference type="NCBI Taxonomy" id="1817851"/>
    <lineage>
        <taxon>Bacteria</taxon>
        <taxon>Candidatus Edwardsiibacteriota</taxon>
    </lineage>
</organism>
<dbReference type="EMBL" id="MFFM01000037">
    <property type="protein sequence ID" value="OGF11126.1"/>
    <property type="molecule type" value="Genomic_DNA"/>
</dbReference>
<gene>
    <name evidence="8" type="ORF">A2024_07615</name>
</gene>
<dbReference type="PANTHER" id="PTHR30586">
    <property type="entry name" value="ELECTRON TRANSPORT COMPLEX PROTEIN RNFE"/>
    <property type="match status" value="1"/>
</dbReference>
<sequence>MRLPSETKQQLFIKNLFSENGLLFSGTGIFLAVAGTQTTEQAFFLGSICLALILVNSIASSIAGDIFRCRIPLWAMALASAVMLAIISSAFAVRLSHLPQHTVIIMYLLAAGPVVFSRAQAFSHTTSLGRAVFDASGQGAGILLVMMAVAFVRELIGRGYLSGGLLFSRPPWPMLGMAFGGMLFTALAIVIYRISVPGGRK</sequence>
<keyword evidence="2" id="KW-0813">Transport</keyword>
<dbReference type="GO" id="GO:0005886">
    <property type="term" value="C:plasma membrane"/>
    <property type="evidence" value="ECO:0007669"/>
    <property type="project" value="TreeGrafter"/>
</dbReference>
<keyword evidence="5 7" id="KW-1133">Transmembrane helix</keyword>
<feature type="transmembrane region" description="Helical" evidence="7">
    <location>
        <begin position="41"/>
        <end position="59"/>
    </location>
</feature>
<keyword evidence="6 7" id="KW-0472">Membrane</keyword>
<evidence type="ECO:0000256" key="5">
    <source>
        <dbReference type="ARBA" id="ARBA00022989"/>
    </source>
</evidence>
<dbReference type="GO" id="GO:0012505">
    <property type="term" value="C:endomembrane system"/>
    <property type="evidence" value="ECO:0007669"/>
    <property type="project" value="UniProtKB-SubCell"/>
</dbReference>
<keyword evidence="3 7" id="KW-0812">Transmembrane</keyword>
<dbReference type="PANTHER" id="PTHR30586:SF0">
    <property type="entry name" value="ION-TRANSLOCATING OXIDOREDUCTASE COMPLEX SUBUNIT E"/>
    <property type="match status" value="1"/>
</dbReference>
<evidence type="ECO:0000256" key="7">
    <source>
        <dbReference type="SAM" id="Phobius"/>
    </source>
</evidence>
<evidence type="ECO:0000256" key="6">
    <source>
        <dbReference type="ARBA" id="ARBA00023136"/>
    </source>
</evidence>
<comment type="subcellular location">
    <subcellularLocation>
        <location evidence="1">Endomembrane system</location>
        <topology evidence="1">Multi-pass membrane protein</topology>
    </subcellularLocation>
</comment>
<keyword evidence="4" id="KW-1278">Translocase</keyword>
<evidence type="ECO:0000256" key="2">
    <source>
        <dbReference type="ARBA" id="ARBA00022448"/>
    </source>
</evidence>
<feature type="transmembrane region" description="Helical" evidence="7">
    <location>
        <begin position="98"/>
        <end position="119"/>
    </location>
</feature>
<feature type="transmembrane region" description="Helical" evidence="7">
    <location>
        <begin position="71"/>
        <end position="92"/>
    </location>
</feature>
<comment type="caution">
    <text evidence="8">The sequence shown here is derived from an EMBL/GenBank/DDBJ whole genome shotgun (WGS) entry which is preliminary data.</text>
</comment>
<evidence type="ECO:0000256" key="1">
    <source>
        <dbReference type="ARBA" id="ARBA00004127"/>
    </source>
</evidence>
<dbReference type="Pfam" id="PF02508">
    <property type="entry name" value="Rnf-Nqr"/>
    <property type="match status" value="1"/>
</dbReference>
<dbReference type="Proteomes" id="UP000177230">
    <property type="component" value="Unassembled WGS sequence"/>
</dbReference>
<feature type="transmembrane region" description="Helical" evidence="7">
    <location>
        <begin position="131"/>
        <end position="152"/>
    </location>
</feature>
<accession>A0A1F5R9M9</accession>
<name>A0A1F5R9M9_9BACT</name>
<protein>
    <recommendedName>
        <fullName evidence="10">Electron transport complex subunit RsxE</fullName>
    </recommendedName>
</protein>
<evidence type="ECO:0000313" key="9">
    <source>
        <dbReference type="Proteomes" id="UP000177230"/>
    </source>
</evidence>
<evidence type="ECO:0000256" key="3">
    <source>
        <dbReference type="ARBA" id="ARBA00022692"/>
    </source>
</evidence>
<proteinExistence type="predicted"/>
<evidence type="ECO:0000256" key="4">
    <source>
        <dbReference type="ARBA" id="ARBA00022967"/>
    </source>
</evidence>
<reference evidence="8 9" key="1">
    <citation type="journal article" date="2016" name="Nat. Commun.">
        <title>Thousands of microbial genomes shed light on interconnected biogeochemical processes in an aquifer system.</title>
        <authorList>
            <person name="Anantharaman K."/>
            <person name="Brown C.T."/>
            <person name="Hug L.A."/>
            <person name="Sharon I."/>
            <person name="Castelle C.J."/>
            <person name="Probst A.J."/>
            <person name="Thomas B.C."/>
            <person name="Singh A."/>
            <person name="Wilkins M.J."/>
            <person name="Karaoz U."/>
            <person name="Brodie E.L."/>
            <person name="Williams K.H."/>
            <person name="Hubbard S.S."/>
            <person name="Banfield J.F."/>
        </authorList>
    </citation>
    <scope>NUCLEOTIDE SEQUENCE [LARGE SCALE GENOMIC DNA]</scope>
</reference>
<feature type="transmembrane region" description="Helical" evidence="7">
    <location>
        <begin position="172"/>
        <end position="192"/>
    </location>
</feature>
<feature type="transmembrane region" description="Helical" evidence="7">
    <location>
        <begin position="12"/>
        <end position="35"/>
    </location>
</feature>
<evidence type="ECO:0000313" key="8">
    <source>
        <dbReference type="EMBL" id="OGF11126.1"/>
    </source>
</evidence>
<dbReference type="InterPro" id="IPR003667">
    <property type="entry name" value="NqrDE/RnfAE"/>
</dbReference>
<dbReference type="AlphaFoldDB" id="A0A1F5R9M9"/>